<accession>A0A855EXP9</accession>
<dbReference type="InterPro" id="IPR036259">
    <property type="entry name" value="MFS_trans_sf"/>
</dbReference>
<evidence type="ECO:0000313" key="2">
    <source>
        <dbReference type="EMBL" id="PIK83721.1"/>
    </source>
</evidence>
<feature type="transmembrane region" description="Helical" evidence="1">
    <location>
        <begin position="298"/>
        <end position="321"/>
    </location>
</feature>
<evidence type="ECO:0000256" key="1">
    <source>
        <dbReference type="SAM" id="Phobius"/>
    </source>
</evidence>
<sequence length="391" mass="41283">MNRTKQRPERQALWLALAGAVVLIIGMGYGRFAYTGILPVMLNEQILSLRQGNLAASVNYAGYLIGALLLSKARPADSTRLTLASVACTLVCLALLAWVSSPSGIILIRGLAGVLSAVTMIAASLWLLQHMQHHHGAPVLFSGVGMGIFLSAEGISLAKHAALSSPQIWLICAASATILFLLVVCLLLTPAHEVQTWPPQSPTLTATDGQTADAWRLLAIYGFSGFGYIITATYLPLFLSASLAQIDPVQLWALFGLAAVPSCFIWHKLVIKLGFRRALTANLLIQAAGVVLPALSQTLLACLLSALLVGFTFMGTVTIALPEARRLNQRVKFNMIAAMTATYGIGQIIGPFVAGTLHNLTGSFNPSLLAAAASLCLAAGLVAVRSARAHP</sequence>
<keyword evidence="1" id="KW-0812">Transmembrane</keyword>
<dbReference type="EMBL" id="NKYI01000020">
    <property type="protein sequence ID" value="PIK83721.1"/>
    <property type="molecule type" value="Genomic_DNA"/>
</dbReference>
<feature type="transmembrane region" description="Helical" evidence="1">
    <location>
        <begin position="366"/>
        <end position="384"/>
    </location>
</feature>
<feature type="transmembrane region" description="Helical" evidence="1">
    <location>
        <begin position="249"/>
        <end position="267"/>
    </location>
</feature>
<keyword evidence="1" id="KW-1133">Transmembrane helix</keyword>
<protein>
    <submittedName>
        <fullName evidence="2">MFS transporter</fullName>
    </submittedName>
</protein>
<feature type="transmembrane region" description="Helical" evidence="1">
    <location>
        <begin position="218"/>
        <end position="237"/>
    </location>
</feature>
<dbReference type="Pfam" id="PF06779">
    <property type="entry name" value="MFS_4"/>
    <property type="match status" value="1"/>
</dbReference>
<organism evidence="2 3">
    <name type="scientific">Raoultella ornithinolytica</name>
    <name type="common">Klebsiella ornithinolytica</name>
    <dbReference type="NCBI Taxonomy" id="54291"/>
    <lineage>
        <taxon>Bacteria</taxon>
        <taxon>Pseudomonadati</taxon>
        <taxon>Pseudomonadota</taxon>
        <taxon>Gammaproteobacteria</taxon>
        <taxon>Enterobacterales</taxon>
        <taxon>Enterobacteriaceae</taxon>
        <taxon>Klebsiella/Raoultella group</taxon>
        <taxon>Raoultella</taxon>
    </lineage>
</organism>
<dbReference type="SUPFAM" id="SSF103473">
    <property type="entry name" value="MFS general substrate transporter"/>
    <property type="match status" value="1"/>
</dbReference>
<feature type="transmembrane region" description="Helical" evidence="1">
    <location>
        <begin position="12"/>
        <end position="32"/>
    </location>
</feature>
<feature type="transmembrane region" description="Helical" evidence="1">
    <location>
        <begin position="82"/>
        <end position="100"/>
    </location>
</feature>
<comment type="caution">
    <text evidence="2">The sequence shown here is derived from an EMBL/GenBank/DDBJ whole genome shotgun (WGS) entry which is preliminary data.</text>
</comment>
<dbReference type="InterPro" id="IPR010645">
    <property type="entry name" value="MFS_4"/>
</dbReference>
<dbReference type="PANTHER" id="PTHR23537:SF1">
    <property type="entry name" value="SUGAR TRANSPORTER"/>
    <property type="match status" value="1"/>
</dbReference>
<dbReference type="Proteomes" id="UP000229713">
    <property type="component" value="Unassembled WGS sequence"/>
</dbReference>
<gene>
    <name evidence="2" type="ORF">CFY86_13270</name>
</gene>
<feature type="transmembrane region" description="Helical" evidence="1">
    <location>
        <begin position="333"/>
        <end position="354"/>
    </location>
</feature>
<dbReference type="PANTHER" id="PTHR23537">
    <property type="match status" value="1"/>
</dbReference>
<dbReference type="RefSeq" id="WP_099843546.1">
    <property type="nucleotide sequence ID" value="NZ_CP168293.1"/>
</dbReference>
<feature type="transmembrane region" description="Helical" evidence="1">
    <location>
        <begin position="168"/>
        <end position="188"/>
    </location>
</feature>
<dbReference type="AlphaFoldDB" id="A0A855EXP9"/>
<proteinExistence type="predicted"/>
<dbReference type="Gene3D" id="1.20.1250.20">
    <property type="entry name" value="MFS general substrate transporter like domains"/>
    <property type="match status" value="2"/>
</dbReference>
<keyword evidence="1" id="KW-0472">Membrane</keyword>
<name>A0A855EXP9_RAOOR</name>
<evidence type="ECO:0000313" key="3">
    <source>
        <dbReference type="Proteomes" id="UP000229713"/>
    </source>
</evidence>
<feature type="transmembrane region" description="Helical" evidence="1">
    <location>
        <begin position="140"/>
        <end position="162"/>
    </location>
</feature>
<feature type="transmembrane region" description="Helical" evidence="1">
    <location>
        <begin position="52"/>
        <end position="70"/>
    </location>
</feature>
<dbReference type="GO" id="GO:0005886">
    <property type="term" value="C:plasma membrane"/>
    <property type="evidence" value="ECO:0007669"/>
    <property type="project" value="TreeGrafter"/>
</dbReference>
<dbReference type="CDD" id="cd06180">
    <property type="entry name" value="MFS_YjiJ"/>
    <property type="match status" value="1"/>
</dbReference>
<feature type="transmembrane region" description="Helical" evidence="1">
    <location>
        <begin position="274"/>
        <end position="292"/>
    </location>
</feature>
<reference evidence="2 3" key="1">
    <citation type="submission" date="2017-07" db="EMBL/GenBank/DDBJ databases">
        <title>Raoultella ornithinolytica strain HH3 draft genome.</title>
        <authorList>
            <person name="Duceppe M.-O."/>
            <person name="Huang H."/>
            <person name="Phipps-Todd B."/>
        </authorList>
    </citation>
    <scope>NUCLEOTIDE SEQUENCE [LARGE SCALE GENOMIC DNA]</scope>
    <source>
        <strain evidence="2 3">HH3</strain>
    </source>
</reference>
<feature type="transmembrane region" description="Helical" evidence="1">
    <location>
        <begin position="106"/>
        <end position="128"/>
    </location>
</feature>